<accession>R0LAR5</accession>
<dbReference type="AlphaFoldDB" id="R0LAR5"/>
<dbReference type="HOGENOM" id="CLU_2256064_0_0_1"/>
<protein>
    <submittedName>
        <fullName evidence="1">Uncharacterized protein</fullName>
    </submittedName>
</protein>
<feature type="non-terminal residue" evidence="1">
    <location>
        <position position="1"/>
    </location>
</feature>
<keyword evidence="2" id="KW-1185">Reference proteome</keyword>
<evidence type="ECO:0000313" key="1">
    <source>
        <dbReference type="EMBL" id="EOB02764.1"/>
    </source>
</evidence>
<proteinExistence type="predicted"/>
<dbReference type="EMBL" id="KB742929">
    <property type="protein sequence ID" value="EOB02764.1"/>
    <property type="molecule type" value="Genomic_DNA"/>
</dbReference>
<sequence length="104" mass="10978">RPPECVSSGLPACYITACALPAFVSSQESLELFCSRKLGKIRSPSYNDSVCWRNDSCLVRAAIAVHRAVPASASHQVPSGAPLSQQGAGAAPHSALMIAKYRVH</sequence>
<name>R0LAR5_ANAPL</name>
<gene>
    <name evidence="1" type="ORF">Anapl_00875</name>
</gene>
<organism evidence="1 2">
    <name type="scientific">Anas platyrhynchos</name>
    <name type="common">Mallard</name>
    <name type="synonym">Anas boschas</name>
    <dbReference type="NCBI Taxonomy" id="8839"/>
    <lineage>
        <taxon>Eukaryota</taxon>
        <taxon>Metazoa</taxon>
        <taxon>Chordata</taxon>
        <taxon>Craniata</taxon>
        <taxon>Vertebrata</taxon>
        <taxon>Euteleostomi</taxon>
        <taxon>Archelosauria</taxon>
        <taxon>Archosauria</taxon>
        <taxon>Dinosauria</taxon>
        <taxon>Saurischia</taxon>
        <taxon>Theropoda</taxon>
        <taxon>Coelurosauria</taxon>
        <taxon>Aves</taxon>
        <taxon>Neognathae</taxon>
        <taxon>Galloanserae</taxon>
        <taxon>Anseriformes</taxon>
        <taxon>Anatidae</taxon>
        <taxon>Anatinae</taxon>
        <taxon>Anas</taxon>
    </lineage>
</organism>
<reference evidence="2" key="1">
    <citation type="journal article" date="2013" name="Nat. Genet.">
        <title>The duck genome and transcriptome provide insight into an avian influenza virus reservoir species.</title>
        <authorList>
            <person name="Huang Y."/>
            <person name="Li Y."/>
            <person name="Burt D.W."/>
            <person name="Chen H."/>
            <person name="Zhang Y."/>
            <person name="Qian W."/>
            <person name="Kim H."/>
            <person name="Gan S."/>
            <person name="Zhao Y."/>
            <person name="Li J."/>
            <person name="Yi K."/>
            <person name="Feng H."/>
            <person name="Zhu P."/>
            <person name="Li B."/>
            <person name="Liu Q."/>
            <person name="Fairley S."/>
            <person name="Magor K.E."/>
            <person name="Du Z."/>
            <person name="Hu X."/>
            <person name="Goodman L."/>
            <person name="Tafer H."/>
            <person name="Vignal A."/>
            <person name="Lee T."/>
            <person name="Kim K.W."/>
            <person name="Sheng Z."/>
            <person name="An Y."/>
            <person name="Searle S."/>
            <person name="Herrero J."/>
            <person name="Groenen M.A."/>
            <person name="Crooijmans R.P."/>
            <person name="Faraut T."/>
            <person name="Cai Q."/>
            <person name="Webster R.G."/>
            <person name="Aldridge J.R."/>
            <person name="Warren W.C."/>
            <person name="Bartschat S."/>
            <person name="Kehr S."/>
            <person name="Marz M."/>
            <person name="Stadler P.F."/>
            <person name="Smith J."/>
            <person name="Kraus R.H."/>
            <person name="Zhao Y."/>
            <person name="Ren L."/>
            <person name="Fei J."/>
            <person name="Morisson M."/>
            <person name="Kaiser P."/>
            <person name="Griffin D.K."/>
            <person name="Rao M."/>
            <person name="Pitel F."/>
            <person name="Wang J."/>
            <person name="Li N."/>
        </authorList>
    </citation>
    <scope>NUCLEOTIDE SEQUENCE [LARGE SCALE GENOMIC DNA]</scope>
</reference>
<feature type="non-terminal residue" evidence="1">
    <location>
        <position position="104"/>
    </location>
</feature>
<dbReference type="Proteomes" id="UP000296049">
    <property type="component" value="Unassembled WGS sequence"/>
</dbReference>
<evidence type="ECO:0000313" key="2">
    <source>
        <dbReference type="Proteomes" id="UP000296049"/>
    </source>
</evidence>